<dbReference type="Proteomes" id="UP001497482">
    <property type="component" value="Chromosome 7"/>
</dbReference>
<dbReference type="EMBL" id="OZ035829">
    <property type="protein sequence ID" value="CAL1610246.1"/>
    <property type="molecule type" value="Genomic_DNA"/>
</dbReference>
<evidence type="ECO:0000313" key="2">
    <source>
        <dbReference type="EMBL" id="CAL1610246.1"/>
    </source>
</evidence>
<dbReference type="AlphaFoldDB" id="A0AAV2MAT3"/>
<proteinExistence type="predicted"/>
<evidence type="ECO:0000313" key="3">
    <source>
        <dbReference type="Proteomes" id="UP001497482"/>
    </source>
</evidence>
<name>A0AAV2MAT3_KNICA</name>
<organism evidence="2 3">
    <name type="scientific">Knipowitschia caucasica</name>
    <name type="common">Caucasian dwarf goby</name>
    <name type="synonym">Pomatoschistus caucasicus</name>
    <dbReference type="NCBI Taxonomy" id="637954"/>
    <lineage>
        <taxon>Eukaryota</taxon>
        <taxon>Metazoa</taxon>
        <taxon>Chordata</taxon>
        <taxon>Craniata</taxon>
        <taxon>Vertebrata</taxon>
        <taxon>Euteleostomi</taxon>
        <taxon>Actinopterygii</taxon>
        <taxon>Neopterygii</taxon>
        <taxon>Teleostei</taxon>
        <taxon>Neoteleostei</taxon>
        <taxon>Acanthomorphata</taxon>
        <taxon>Gobiaria</taxon>
        <taxon>Gobiiformes</taxon>
        <taxon>Gobioidei</taxon>
        <taxon>Gobiidae</taxon>
        <taxon>Gobiinae</taxon>
        <taxon>Knipowitschia</taxon>
    </lineage>
</organism>
<accession>A0AAV2MAT3</accession>
<sequence>MSRSQSWVCSGGKGTGVTFPTSPCLPGVSHPPPKGPSVARPRWGSHQVWIPRGGRGQGGLALALQLSDCQEKRMPGACHIPAETICSN</sequence>
<feature type="region of interest" description="Disordered" evidence="1">
    <location>
        <begin position="1"/>
        <end position="42"/>
    </location>
</feature>
<evidence type="ECO:0000256" key="1">
    <source>
        <dbReference type="SAM" id="MobiDB-lite"/>
    </source>
</evidence>
<protein>
    <submittedName>
        <fullName evidence="2">Uncharacterized protein</fullName>
    </submittedName>
</protein>
<gene>
    <name evidence="2" type="ORF">KC01_LOCUS36898</name>
</gene>
<keyword evidence="3" id="KW-1185">Reference proteome</keyword>
<reference evidence="2 3" key="1">
    <citation type="submission" date="2024-04" db="EMBL/GenBank/DDBJ databases">
        <authorList>
            <person name="Waldvogel A.-M."/>
            <person name="Schoenle A."/>
        </authorList>
    </citation>
    <scope>NUCLEOTIDE SEQUENCE [LARGE SCALE GENOMIC DNA]</scope>
</reference>